<protein>
    <submittedName>
        <fullName evidence="1">Uncharacterized protein</fullName>
    </submittedName>
</protein>
<dbReference type="InterPro" id="IPR045596">
    <property type="entry name" value="DUF6459"/>
</dbReference>
<dbReference type="RefSeq" id="WP_078698739.1">
    <property type="nucleotide sequence ID" value="NZ_LT796768.1"/>
</dbReference>
<keyword evidence="2" id="KW-1185">Reference proteome</keyword>
<proteinExistence type="predicted"/>
<name>A0A1T4YRB1_9ACTN</name>
<dbReference type="AlphaFoldDB" id="A0A1T4YRB1"/>
<organism evidence="1 2">
    <name type="scientific">Aeromicrobium choanae</name>
    <dbReference type="NCBI Taxonomy" id="1736691"/>
    <lineage>
        <taxon>Bacteria</taxon>
        <taxon>Bacillati</taxon>
        <taxon>Actinomycetota</taxon>
        <taxon>Actinomycetes</taxon>
        <taxon>Propionibacteriales</taxon>
        <taxon>Nocardioidaceae</taxon>
        <taxon>Aeromicrobium</taxon>
    </lineage>
</organism>
<dbReference type="STRING" id="1736691.SAMN06295964_0550"/>
<reference evidence="2" key="1">
    <citation type="submission" date="2017-02" db="EMBL/GenBank/DDBJ databases">
        <authorList>
            <person name="Varghese N."/>
            <person name="Submissions S."/>
        </authorList>
    </citation>
    <scope>NUCLEOTIDE SEQUENCE [LARGE SCALE GENOMIC DNA]</scope>
    <source>
        <strain evidence="2">9H-4</strain>
    </source>
</reference>
<dbReference type="OrthoDB" id="3266345at2"/>
<gene>
    <name evidence="1" type="ORF">SAMN06295964_0550</name>
</gene>
<dbReference type="EMBL" id="LT796768">
    <property type="protein sequence ID" value="SKB04377.1"/>
    <property type="molecule type" value="Genomic_DNA"/>
</dbReference>
<accession>A0A1T4YRB1</accession>
<dbReference type="Pfam" id="PF20060">
    <property type="entry name" value="DUF6459"/>
    <property type="match status" value="1"/>
</dbReference>
<evidence type="ECO:0000313" key="2">
    <source>
        <dbReference type="Proteomes" id="UP000191040"/>
    </source>
</evidence>
<sequence>MITATALATDPLAPRQVPLPFAPSPPLVPVPVERGDASELRHRCARFTQALAEVITGVRPVRQLGPWLSRDVYEQLHRYVTERFVAGGPRHSPRVVSVHIAMVDPGAAEIAARMVHRGRSHALAVRLQRGRDHQGRTTWRCTAAEWA</sequence>
<evidence type="ECO:0000313" key="1">
    <source>
        <dbReference type="EMBL" id="SKB04377.1"/>
    </source>
</evidence>
<dbReference type="Proteomes" id="UP000191040">
    <property type="component" value="Chromosome I"/>
</dbReference>